<dbReference type="GO" id="GO:0044781">
    <property type="term" value="P:bacterial-type flagellum organization"/>
    <property type="evidence" value="ECO:0007669"/>
    <property type="project" value="UniProtKB-KW"/>
</dbReference>
<evidence type="ECO:0000256" key="1">
    <source>
        <dbReference type="ARBA" id="ARBA00010577"/>
    </source>
</evidence>
<dbReference type="Gene3D" id="2.30.30.910">
    <property type="match status" value="1"/>
</dbReference>
<dbReference type="InterPro" id="IPR005648">
    <property type="entry name" value="FlgD"/>
</dbReference>
<evidence type="ECO:0000256" key="2">
    <source>
        <dbReference type="ARBA" id="ARBA00016013"/>
    </source>
</evidence>
<keyword evidence="3" id="KW-1005">Bacterial flagellum biogenesis</keyword>
<protein>
    <recommendedName>
        <fullName evidence="2">Basal-body rod modification protein FlgD</fullName>
    </recommendedName>
</protein>
<gene>
    <name evidence="8" type="ORF">HYY65_03020</name>
</gene>
<evidence type="ECO:0000256" key="4">
    <source>
        <dbReference type="ARBA" id="ARBA00024746"/>
    </source>
</evidence>
<evidence type="ECO:0000259" key="6">
    <source>
        <dbReference type="Pfam" id="PF13860"/>
    </source>
</evidence>
<reference evidence="8" key="1">
    <citation type="submission" date="2020-07" db="EMBL/GenBank/DDBJ databases">
        <title>Huge and variable diversity of episymbiotic CPR bacteria and DPANN archaea in groundwater ecosystems.</title>
        <authorList>
            <person name="He C.Y."/>
            <person name="Keren R."/>
            <person name="Whittaker M."/>
            <person name="Farag I.F."/>
            <person name="Doudna J."/>
            <person name="Cate J.H.D."/>
            <person name="Banfield J.F."/>
        </authorList>
    </citation>
    <scope>NUCLEOTIDE SEQUENCE</scope>
    <source>
        <strain evidence="8">NC_groundwater_717_Ag_S-0.2um_59_8</strain>
    </source>
</reference>
<evidence type="ECO:0000256" key="5">
    <source>
        <dbReference type="SAM" id="MobiDB-lite"/>
    </source>
</evidence>
<feature type="domain" description="FlgD/Vpr Ig-like" evidence="6">
    <location>
        <begin position="53"/>
        <end position="129"/>
    </location>
</feature>
<dbReference type="Pfam" id="PF03963">
    <property type="entry name" value="FlgD"/>
    <property type="match status" value="1"/>
</dbReference>
<dbReference type="Pfam" id="PF13860">
    <property type="entry name" value="FlgD_ig"/>
    <property type="match status" value="1"/>
</dbReference>
<evidence type="ECO:0000313" key="9">
    <source>
        <dbReference type="Proteomes" id="UP000741360"/>
    </source>
</evidence>
<accession>A0A932GNK5</accession>
<comment type="function">
    <text evidence="4">Required for flagellar hook formation. May act as a scaffolding protein.</text>
</comment>
<evidence type="ECO:0000313" key="8">
    <source>
        <dbReference type="EMBL" id="MBI3014042.1"/>
    </source>
</evidence>
<sequence length="180" mass="19253">MDNAQFASQMAQFSSLEQLLNMNKQLEALTASQNLVNGAQGVNFLGKQIKADGNTVSLQGGSAGPLRYHLSEDAAAVVLNIYDSSGRQVRRVEPGPQGKGEHDYQWDGRSSQGTSLPDGTYRLEVQALNKIGKPVAVKQWVVGKVDGVSFQEGLPILHVAGSRIPLASVLEVMEVVPGQP</sequence>
<dbReference type="Gene3D" id="2.60.40.4070">
    <property type="match status" value="1"/>
</dbReference>
<feature type="region of interest" description="Disordered" evidence="5">
    <location>
        <begin position="89"/>
        <end position="118"/>
    </location>
</feature>
<comment type="similarity">
    <text evidence="1">Belongs to the FlgD family.</text>
</comment>
<dbReference type="EMBL" id="JACPSX010000050">
    <property type="protein sequence ID" value="MBI3014042.1"/>
    <property type="molecule type" value="Genomic_DNA"/>
</dbReference>
<dbReference type="Pfam" id="PF13861">
    <property type="entry name" value="FLgD_tudor"/>
    <property type="match status" value="1"/>
</dbReference>
<dbReference type="Proteomes" id="UP000741360">
    <property type="component" value="Unassembled WGS sequence"/>
</dbReference>
<proteinExistence type="inferred from homology"/>
<feature type="compositionally biased region" description="Polar residues" evidence="5">
    <location>
        <begin position="108"/>
        <end position="117"/>
    </location>
</feature>
<comment type="caution">
    <text evidence="8">The sequence shown here is derived from an EMBL/GenBank/DDBJ whole genome shotgun (WGS) entry which is preliminary data.</text>
</comment>
<dbReference type="InterPro" id="IPR025965">
    <property type="entry name" value="FlgD/Vpr_Ig-like"/>
</dbReference>
<evidence type="ECO:0000256" key="3">
    <source>
        <dbReference type="ARBA" id="ARBA00022795"/>
    </source>
</evidence>
<dbReference type="InterPro" id="IPR025963">
    <property type="entry name" value="FLgD_Tudor"/>
</dbReference>
<name>A0A932GNK5_UNCTE</name>
<feature type="domain" description="FlgD Tudor-like" evidence="7">
    <location>
        <begin position="40"/>
        <end position="169"/>
    </location>
</feature>
<evidence type="ECO:0000259" key="7">
    <source>
        <dbReference type="Pfam" id="PF13861"/>
    </source>
</evidence>
<organism evidence="8 9">
    <name type="scientific">Tectimicrobiota bacterium</name>
    <dbReference type="NCBI Taxonomy" id="2528274"/>
    <lineage>
        <taxon>Bacteria</taxon>
        <taxon>Pseudomonadati</taxon>
        <taxon>Nitrospinota/Tectimicrobiota group</taxon>
        <taxon>Candidatus Tectimicrobiota</taxon>
    </lineage>
</organism>
<dbReference type="AlphaFoldDB" id="A0A932GNK5"/>